<dbReference type="EMBL" id="JAZHXI010000002">
    <property type="protein sequence ID" value="KAL2074378.1"/>
    <property type="molecule type" value="Genomic_DNA"/>
</dbReference>
<organism evidence="1 2">
    <name type="scientific">Oculimacula yallundae</name>
    <dbReference type="NCBI Taxonomy" id="86028"/>
    <lineage>
        <taxon>Eukaryota</taxon>
        <taxon>Fungi</taxon>
        <taxon>Dikarya</taxon>
        <taxon>Ascomycota</taxon>
        <taxon>Pezizomycotina</taxon>
        <taxon>Leotiomycetes</taxon>
        <taxon>Helotiales</taxon>
        <taxon>Ploettnerulaceae</taxon>
        <taxon>Oculimacula</taxon>
    </lineage>
</organism>
<evidence type="ECO:0000313" key="2">
    <source>
        <dbReference type="Proteomes" id="UP001595075"/>
    </source>
</evidence>
<proteinExistence type="predicted"/>
<protein>
    <submittedName>
        <fullName evidence="1">Uncharacterized protein</fullName>
    </submittedName>
</protein>
<comment type="caution">
    <text evidence="1">The sequence shown here is derived from an EMBL/GenBank/DDBJ whole genome shotgun (WGS) entry which is preliminary data.</text>
</comment>
<evidence type="ECO:0000313" key="1">
    <source>
        <dbReference type="EMBL" id="KAL2074378.1"/>
    </source>
</evidence>
<name>A0ABR4CYB1_9HELO</name>
<reference evidence="1 2" key="1">
    <citation type="journal article" date="2024" name="Commun. Biol.">
        <title>Comparative genomic analysis of thermophilic fungi reveals convergent evolutionary adaptations and gene losses.</title>
        <authorList>
            <person name="Steindorff A.S."/>
            <person name="Aguilar-Pontes M.V."/>
            <person name="Robinson A.J."/>
            <person name="Andreopoulos B."/>
            <person name="LaButti K."/>
            <person name="Kuo A."/>
            <person name="Mondo S."/>
            <person name="Riley R."/>
            <person name="Otillar R."/>
            <person name="Haridas S."/>
            <person name="Lipzen A."/>
            <person name="Grimwood J."/>
            <person name="Schmutz J."/>
            <person name="Clum A."/>
            <person name="Reid I.D."/>
            <person name="Moisan M.C."/>
            <person name="Butler G."/>
            <person name="Nguyen T.T.M."/>
            <person name="Dewar K."/>
            <person name="Conant G."/>
            <person name="Drula E."/>
            <person name="Henrissat B."/>
            <person name="Hansel C."/>
            <person name="Singer S."/>
            <person name="Hutchinson M.I."/>
            <person name="de Vries R.P."/>
            <person name="Natvig D.O."/>
            <person name="Powell A.J."/>
            <person name="Tsang A."/>
            <person name="Grigoriev I.V."/>
        </authorList>
    </citation>
    <scope>NUCLEOTIDE SEQUENCE [LARGE SCALE GENOMIC DNA]</scope>
    <source>
        <strain evidence="1 2">CBS 494.80</strain>
    </source>
</reference>
<keyword evidence="2" id="KW-1185">Reference proteome</keyword>
<accession>A0ABR4CYB1</accession>
<sequence>MFSFPFTTRTLRIYGHQRHLIVCTSGSTSFNCHSPRYSIQMIRLDTQRLETPTYCPGFSVIPTSSLERTRISRTHCPIPSQPMWTLDSRARSLTTQQTHMVSSDYRLPGLFAIISTSWSLNETNGARRSAHRLGNMSNE</sequence>
<dbReference type="Proteomes" id="UP001595075">
    <property type="component" value="Unassembled WGS sequence"/>
</dbReference>
<gene>
    <name evidence="1" type="ORF">VTL71DRAFT_8156</name>
</gene>